<dbReference type="Gene3D" id="3.20.20.190">
    <property type="entry name" value="Phosphatidylinositol (PI) phosphodiesterase"/>
    <property type="match status" value="1"/>
</dbReference>
<dbReference type="Pfam" id="PF03009">
    <property type="entry name" value="GDPD"/>
    <property type="match status" value="1"/>
</dbReference>
<dbReference type="PANTHER" id="PTHR22958:SF1">
    <property type="entry name" value="GLYCEROPHOSPHOCHOLINE PHOSPHODIESTERASE GPCPD1"/>
    <property type="match status" value="1"/>
</dbReference>
<dbReference type="EC" id="3.1.4.46" evidence="1"/>
<evidence type="ECO:0000256" key="2">
    <source>
        <dbReference type="ARBA" id="ARBA00022798"/>
    </source>
</evidence>
<evidence type="ECO:0000259" key="5">
    <source>
        <dbReference type="PROSITE" id="PS51704"/>
    </source>
</evidence>
<reference evidence="6" key="1">
    <citation type="submission" date="2019-03" db="EMBL/GenBank/DDBJ databases">
        <authorList>
            <person name="Mank J."/>
            <person name="Almeida P."/>
        </authorList>
    </citation>
    <scope>NUCLEOTIDE SEQUENCE</scope>
    <source>
        <strain evidence="6">78183</strain>
    </source>
</reference>
<evidence type="ECO:0000256" key="4">
    <source>
        <dbReference type="ARBA" id="ARBA00047512"/>
    </source>
</evidence>
<proteinExistence type="predicted"/>
<dbReference type="AlphaFoldDB" id="A0A6N2MIL1"/>
<comment type="catalytic activity">
    <reaction evidence="4">
        <text>a sn-glycero-3-phosphodiester + H2O = an alcohol + sn-glycerol 3-phosphate + H(+)</text>
        <dbReference type="Rhea" id="RHEA:12969"/>
        <dbReference type="ChEBI" id="CHEBI:15377"/>
        <dbReference type="ChEBI" id="CHEBI:15378"/>
        <dbReference type="ChEBI" id="CHEBI:30879"/>
        <dbReference type="ChEBI" id="CHEBI:57597"/>
        <dbReference type="ChEBI" id="CHEBI:83408"/>
        <dbReference type="EC" id="3.1.4.46"/>
    </reaction>
</comment>
<organism evidence="6">
    <name type="scientific">Salix viminalis</name>
    <name type="common">Common osier</name>
    <name type="synonym">Basket willow</name>
    <dbReference type="NCBI Taxonomy" id="40686"/>
    <lineage>
        <taxon>Eukaryota</taxon>
        <taxon>Viridiplantae</taxon>
        <taxon>Streptophyta</taxon>
        <taxon>Embryophyta</taxon>
        <taxon>Tracheophyta</taxon>
        <taxon>Spermatophyta</taxon>
        <taxon>Magnoliopsida</taxon>
        <taxon>eudicotyledons</taxon>
        <taxon>Gunneridae</taxon>
        <taxon>Pentapetalae</taxon>
        <taxon>rosids</taxon>
        <taxon>fabids</taxon>
        <taxon>Malpighiales</taxon>
        <taxon>Salicaceae</taxon>
        <taxon>Saliceae</taxon>
        <taxon>Salix</taxon>
    </lineage>
</organism>
<dbReference type="EMBL" id="CAADRP010001815">
    <property type="protein sequence ID" value="VFU52975.1"/>
    <property type="molecule type" value="Genomic_DNA"/>
</dbReference>
<dbReference type="GO" id="GO:0008889">
    <property type="term" value="F:glycerophosphodiester phosphodiesterase activity"/>
    <property type="evidence" value="ECO:0007669"/>
    <property type="project" value="UniProtKB-EC"/>
</dbReference>
<keyword evidence="2" id="KW-0319">Glycerol metabolism</keyword>
<name>A0A6N2MIL1_SALVM</name>
<dbReference type="InterPro" id="IPR030395">
    <property type="entry name" value="GP_PDE_dom"/>
</dbReference>
<dbReference type="InterPro" id="IPR051578">
    <property type="entry name" value="GDPD"/>
</dbReference>
<accession>A0A6N2MIL1</accession>
<feature type="domain" description="GP-PDE" evidence="5">
    <location>
        <begin position="47"/>
        <end position="290"/>
    </location>
</feature>
<evidence type="ECO:0000256" key="3">
    <source>
        <dbReference type="ARBA" id="ARBA00022801"/>
    </source>
</evidence>
<dbReference type="PROSITE" id="PS51704">
    <property type="entry name" value="GP_PDE"/>
    <property type="match status" value="1"/>
</dbReference>
<dbReference type="InterPro" id="IPR017946">
    <property type="entry name" value="PLC-like_Pdiesterase_TIM-brl"/>
</dbReference>
<gene>
    <name evidence="6" type="ORF">SVIM_LOCUS366825</name>
</gene>
<dbReference type="SUPFAM" id="SSF51695">
    <property type="entry name" value="PLC-like phosphodiesterases"/>
    <property type="match status" value="1"/>
</dbReference>
<evidence type="ECO:0000256" key="1">
    <source>
        <dbReference type="ARBA" id="ARBA00012247"/>
    </source>
</evidence>
<dbReference type="GO" id="GO:0046475">
    <property type="term" value="P:glycerophospholipid catabolic process"/>
    <property type="evidence" value="ECO:0007669"/>
    <property type="project" value="TreeGrafter"/>
</dbReference>
<dbReference type="GO" id="GO:0006071">
    <property type="term" value="P:glycerol metabolic process"/>
    <property type="evidence" value="ECO:0007669"/>
    <property type="project" value="UniProtKB-KW"/>
</dbReference>
<protein>
    <recommendedName>
        <fullName evidence="1">glycerophosphodiester phosphodiesterase</fullName>
        <ecNumber evidence="1">3.1.4.46</ecNumber>
    </recommendedName>
</protein>
<keyword evidence="3" id="KW-0378">Hydrolase</keyword>
<dbReference type="PANTHER" id="PTHR22958">
    <property type="entry name" value="GLYCEROPHOSPHORYL DIESTER PHOSPHODIESTERASE"/>
    <property type="match status" value="1"/>
</dbReference>
<evidence type="ECO:0000313" key="6">
    <source>
        <dbReference type="EMBL" id="VFU52975.1"/>
    </source>
</evidence>
<sequence>MALQAVHVCDVHNLDHVPDNASLSLYSTRFSKGVELNREATFKMPKFMVVGHRGNGMNVLQSTDGRMKEIKENSIMSFNSAAKHPIDFIEFDVQVTKDDCPVIFHDNFILYEDNGTVFEKRVTELCLSEFLCFGPQKEAGRAGRSLLRKTKDGKIVEWKVEKDDSLCSLQDAFQQVESSLGFNIELKFDDHIVYQQDYLTRVLQAILQVVFEHGLLFDKWGGLRFSMMGLYRRSRGCLEILGAVNKIKDAKLSLLTYGKLNNVSEAVYMQHLMGIDGVIVDLVQEITEAVSDLIKPSKMGEEEEGGDGEIEVKSKPQFSQRELSFLLKLIPELIQH</sequence>